<accession>A0AAN8IH77</accession>
<keyword evidence="3" id="KW-1185">Reference proteome</keyword>
<organism evidence="2 3">
    <name type="scientific">Trichostrongylus colubriformis</name>
    <name type="common">Black scour worm</name>
    <dbReference type="NCBI Taxonomy" id="6319"/>
    <lineage>
        <taxon>Eukaryota</taxon>
        <taxon>Metazoa</taxon>
        <taxon>Ecdysozoa</taxon>
        <taxon>Nematoda</taxon>
        <taxon>Chromadorea</taxon>
        <taxon>Rhabditida</taxon>
        <taxon>Rhabditina</taxon>
        <taxon>Rhabditomorpha</taxon>
        <taxon>Strongyloidea</taxon>
        <taxon>Trichostrongylidae</taxon>
        <taxon>Trichostrongylus</taxon>
    </lineage>
</organism>
<sequence>MRTCSICGEMYADSSARSGSRSRIQNMILLKALSLAKQVDGGRVYSLAEFLSNSRPPICRLHEVRAAQYLLGEMAIAGKGISHFEDPNADGRTAYVSEGDIPHELISVLNKVAEGSVKITARDINKFLNGALKRYYPSKIWPEMKEVVVNGGAAHGDDDSIVASIEMRAEELLSEGLSNRSSTYTSLPEPPSSKTSAASECFLALSHNEPTSSENPSAVTHHLFRSTQEPDPAALGYCSTLSANFKPSSEEATPSCFLVDREMLMELFKFCPHCGHELSGTELSAVGPTAIVSFTCDQCHRDSSKVQRWVSRCAAPHSEGRTLKIGTCDLSTCEAGEDSNCSSQDVEAPERKVVRLEYKEEEP</sequence>
<dbReference type="AlphaFoldDB" id="A0AAN8IH77"/>
<name>A0AAN8IH77_TRICO</name>
<protein>
    <submittedName>
        <fullName evidence="2">Uncharacterized protein</fullName>
    </submittedName>
</protein>
<dbReference type="EMBL" id="WIXE01013912">
    <property type="protein sequence ID" value="KAK5974699.1"/>
    <property type="molecule type" value="Genomic_DNA"/>
</dbReference>
<proteinExistence type="predicted"/>
<evidence type="ECO:0000313" key="2">
    <source>
        <dbReference type="EMBL" id="KAK5974699.1"/>
    </source>
</evidence>
<gene>
    <name evidence="2" type="ORF">GCK32_016359</name>
</gene>
<evidence type="ECO:0000256" key="1">
    <source>
        <dbReference type="SAM" id="MobiDB-lite"/>
    </source>
</evidence>
<evidence type="ECO:0000313" key="3">
    <source>
        <dbReference type="Proteomes" id="UP001331761"/>
    </source>
</evidence>
<feature type="region of interest" description="Disordered" evidence="1">
    <location>
        <begin position="176"/>
        <end position="195"/>
    </location>
</feature>
<comment type="caution">
    <text evidence="2">The sequence shown here is derived from an EMBL/GenBank/DDBJ whole genome shotgun (WGS) entry which is preliminary data.</text>
</comment>
<reference evidence="2 3" key="1">
    <citation type="submission" date="2019-10" db="EMBL/GenBank/DDBJ databases">
        <title>Assembly and Annotation for the nematode Trichostrongylus colubriformis.</title>
        <authorList>
            <person name="Martin J."/>
        </authorList>
    </citation>
    <scope>NUCLEOTIDE SEQUENCE [LARGE SCALE GENOMIC DNA]</scope>
    <source>
        <strain evidence="2">G859</strain>
        <tissue evidence="2">Whole worm</tissue>
    </source>
</reference>
<dbReference type="Proteomes" id="UP001331761">
    <property type="component" value="Unassembled WGS sequence"/>
</dbReference>